<dbReference type="PANTHER" id="PTHR10353:SF27">
    <property type="entry name" value="BETA-GLUCOSIDASE 47"/>
    <property type="match status" value="1"/>
</dbReference>
<keyword evidence="9" id="KW-1185">Reference proteome</keyword>
<evidence type="ECO:0000256" key="7">
    <source>
        <dbReference type="SAM" id="SignalP"/>
    </source>
</evidence>
<comment type="caution">
    <text evidence="8">The sequence shown here is derived from an EMBL/GenBank/DDBJ whole genome shotgun (WGS) entry which is preliminary data.</text>
</comment>
<dbReference type="PANTHER" id="PTHR10353">
    <property type="entry name" value="GLYCOSYL HYDROLASE"/>
    <property type="match status" value="1"/>
</dbReference>
<dbReference type="PRINTS" id="PR00131">
    <property type="entry name" value="GLHYDRLASE1"/>
</dbReference>
<name>A0AAV3PDF2_LITER</name>
<sequence length="521" mass="59713">MNLLFFMLKVLILFGTCMFTFTQSLGHNKLPFGGISEDSSLFPRNFLFGTASSSYQFEGAYLIDGKGLNNWDVFSHKPGNIIDGSTGDVAVDHYHRYLEDVDLMEDLGVNSFRFSISWARILPKGRFGNLNMIGIKHYDRLIDTLLRRGIQPFVALTHYDIPQELEDRYGGWLSAEVQADFKYYADACFKYFGHRVKYWITFNEPNVVAIRAYRSGIYPPSRCSPPFGNCSSGNSEEYLVAAHNMILSHAKAVSVYRRKYQEEQHGSIGIVMNAVWFEPISGSSEDNLAADRAQSFYMNWFLDPIIFGRYPDDMQQYLGSSLPVFTNTDKRNLRYGLDFIGINHYTSFYVKDCIYSICEEQPEVSRAEGYVSKSALKDGVPIGELTAVDWLHVFPQGMEKMVTYIKNRFNNIPIFITENGLGEMNQGDAFIAELLNDTKRVEYMSNYLESLAKAIKEGADVRGYFTWSLLDNFEWTSGYTIRFGLHYVNYATLERTPKQSATWYKRFISDHRVARALTANE</sequence>
<evidence type="ECO:0000256" key="5">
    <source>
        <dbReference type="RuleBase" id="RU003690"/>
    </source>
</evidence>
<evidence type="ECO:0000256" key="2">
    <source>
        <dbReference type="ARBA" id="ARBA00022801"/>
    </source>
</evidence>
<dbReference type="InterPro" id="IPR033132">
    <property type="entry name" value="GH_1_N_CS"/>
</dbReference>
<keyword evidence="7" id="KW-0732">Signal</keyword>
<dbReference type="GO" id="GO:0005975">
    <property type="term" value="P:carbohydrate metabolic process"/>
    <property type="evidence" value="ECO:0007669"/>
    <property type="project" value="InterPro"/>
</dbReference>
<proteinExistence type="inferred from homology"/>
<evidence type="ECO:0000256" key="6">
    <source>
        <dbReference type="RuleBase" id="RU004468"/>
    </source>
</evidence>
<dbReference type="PROSITE" id="PS00572">
    <property type="entry name" value="GLYCOSYL_HYDROL_F1_1"/>
    <property type="match status" value="1"/>
</dbReference>
<keyword evidence="3 6" id="KW-0326">Glycosidase</keyword>
<feature type="chain" id="PRO_5043371493" evidence="7">
    <location>
        <begin position="23"/>
        <end position="521"/>
    </location>
</feature>
<dbReference type="InterPro" id="IPR017853">
    <property type="entry name" value="GH"/>
</dbReference>
<reference evidence="8 9" key="1">
    <citation type="submission" date="2024-01" db="EMBL/GenBank/DDBJ databases">
        <title>The complete chloroplast genome sequence of Lithospermum erythrorhizon: insights into the phylogenetic relationship among Boraginaceae species and the maternal lineages of purple gromwells.</title>
        <authorList>
            <person name="Okada T."/>
            <person name="Watanabe K."/>
        </authorList>
    </citation>
    <scope>NUCLEOTIDE SEQUENCE [LARGE SCALE GENOMIC DNA]</scope>
</reference>
<dbReference type="EMBL" id="BAABME010001373">
    <property type="protein sequence ID" value="GAA0149258.1"/>
    <property type="molecule type" value="Genomic_DNA"/>
</dbReference>
<dbReference type="Gene3D" id="3.20.20.80">
    <property type="entry name" value="Glycosidases"/>
    <property type="match status" value="1"/>
</dbReference>
<dbReference type="Pfam" id="PF00232">
    <property type="entry name" value="Glyco_hydro_1"/>
    <property type="match status" value="1"/>
</dbReference>
<accession>A0AAV3PDF2</accession>
<evidence type="ECO:0000313" key="8">
    <source>
        <dbReference type="EMBL" id="GAA0149258.1"/>
    </source>
</evidence>
<feature type="active site" description="Nucleophile" evidence="4">
    <location>
        <position position="418"/>
    </location>
</feature>
<dbReference type="SUPFAM" id="SSF51445">
    <property type="entry name" value="(Trans)glycosidases"/>
    <property type="match status" value="1"/>
</dbReference>
<dbReference type="FunFam" id="3.20.20.80:FF:000020">
    <property type="entry name" value="Beta-glucosidase 12"/>
    <property type="match status" value="1"/>
</dbReference>
<comment type="similarity">
    <text evidence="1 5">Belongs to the glycosyl hydrolase 1 family.</text>
</comment>
<dbReference type="GO" id="GO:0008422">
    <property type="term" value="F:beta-glucosidase activity"/>
    <property type="evidence" value="ECO:0007669"/>
    <property type="project" value="TreeGrafter"/>
</dbReference>
<evidence type="ECO:0000256" key="4">
    <source>
        <dbReference type="PROSITE-ProRule" id="PRU10055"/>
    </source>
</evidence>
<evidence type="ECO:0000313" key="9">
    <source>
        <dbReference type="Proteomes" id="UP001454036"/>
    </source>
</evidence>
<dbReference type="InterPro" id="IPR001360">
    <property type="entry name" value="Glyco_hydro_1"/>
</dbReference>
<evidence type="ECO:0000256" key="3">
    <source>
        <dbReference type="ARBA" id="ARBA00023295"/>
    </source>
</evidence>
<keyword evidence="2 6" id="KW-0378">Hydrolase</keyword>
<evidence type="ECO:0000256" key="1">
    <source>
        <dbReference type="ARBA" id="ARBA00010838"/>
    </source>
</evidence>
<dbReference type="Proteomes" id="UP001454036">
    <property type="component" value="Unassembled WGS sequence"/>
</dbReference>
<dbReference type="PROSITE" id="PS00653">
    <property type="entry name" value="GLYCOSYL_HYDROL_F1_2"/>
    <property type="match status" value="1"/>
</dbReference>
<gene>
    <name evidence="8" type="ORF">LIER_08484</name>
</gene>
<feature type="signal peptide" evidence="7">
    <location>
        <begin position="1"/>
        <end position="22"/>
    </location>
</feature>
<dbReference type="AlphaFoldDB" id="A0AAV3PDF2"/>
<organism evidence="8 9">
    <name type="scientific">Lithospermum erythrorhizon</name>
    <name type="common">Purple gromwell</name>
    <name type="synonym">Lithospermum officinale var. erythrorhizon</name>
    <dbReference type="NCBI Taxonomy" id="34254"/>
    <lineage>
        <taxon>Eukaryota</taxon>
        <taxon>Viridiplantae</taxon>
        <taxon>Streptophyta</taxon>
        <taxon>Embryophyta</taxon>
        <taxon>Tracheophyta</taxon>
        <taxon>Spermatophyta</taxon>
        <taxon>Magnoliopsida</taxon>
        <taxon>eudicotyledons</taxon>
        <taxon>Gunneridae</taxon>
        <taxon>Pentapetalae</taxon>
        <taxon>asterids</taxon>
        <taxon>lamiids</taxon>
        <taxon>Boraginales</taxon>
        <taxon>Boraginaceae</taxon>
        <taxon>Boraginoideae</taxon>
        <taxon>Lithospermeae</taxon>
        <taxon>Lithospermum</taxon>
    </lineage>
</organism>
<dbReference type="InterPro" id="IPR018120">
    <property type="entry name" value="Glyco_hydro_1_AS"/>
</dbReference>
<protein>
    <submittedName>
        <fullName evidence="8">Glycosidase</fullName>
    </submittedName>
</protein>